<keyword evidence="5 14" id="KW-0067">ATP-binding</keyword>
<dbReference type="EC" id="7.3.2.6" evidence="8"/>
<dbReference type="GO" id="GO:0005524">
    <property type="term" value="F:ATP binding"/>
    <property type="evidence" value="ECO:0007669"/>
    <property type="project" value="UniProtKB-KW"/>
</dbReference>
<dbReference type="SUPFAM" id="SSF50331">
    <property type="entry name" value="MOP-like"/>
    <property type="match status" value="1"/>
</dbReference>
<evidence type="ECO:0000259" key="13">
    <source>
        <dbReference type="PROSITE" id="PS50893"/>
    </source>
</evidence>
<feature type="region of interest" description="Disordered" evidence="12">
    <location>
        <begin position="1"/>
        <end position="22"/>
    </location>
</feature>
<dbReference type="InterPro" id="IPR017871">
    <property type="entry name" value="ABC_transporter-like_CS"/>
</dbReference>
<keyword evidence="15" id="KW-1185">Reference proteome</keyword>
<feature type="domain" description="ABC transporter" evidence="13">
    <location>
        <begin position="25"/>
        <end position="256"/>
    </location>
</feature>
<dbReference type="InterPro" id="IPR003439">
    <property type="entry name" value="ABC_transporter-like_ATP-bd"/>
</dbReference>
<evidence type="ECO:0000256" key="11">
    <source>
        <dbReference type="ARBA" id="ARBA00057369"/>
    </source>
</evidence>
<dbReference type="PANTHER" id="PTHR42781">
    <property type="entry name" value="SPERMIDINE/PUTRESCINE IMPORT ATP-BINDING PROTEIN POTA"/>
    <property type="match status" value="1"/>
</dbReference>
<comment type="similarity">
    <text evidence="6">Belongs to the ABC transporter superfamily. Sulfate/tungstate importer (TC 3.A.1.6) family.</text>
</comment>
<dbReference type="Pfam" id="PF00005">
    <property type="entry name" value="ABC_tran"/>
    <property type="match status" value="1"/>
</dbReference>
<comment type="caution">
    <text evidence="14">The sequence shown here is derived from an EMBL/GenBank/DDBJ whole genome shotgun (WGS) entry which is preliminary data.</text>
</comment>
<dbReference type="GO" id="GO:0005886">
    <property type="term" value="C:plasma membrane"/>
    <property type="evidence" value="ECO:0007669"/>
    <property type="project" value="UniProtKB-SubCell"/>
</dbReference>
<dbReference type="InterPro" id="IPR008995">
    <property type="entry name" value="Mo/tungstate-bd_C_term_dom"/>
</dbReference>
<organism evidence="14 15">
    <name type="scientific">Halorubrum trueperi</name>
    <dbReference type="NCBI Taxonomy" id="2004704"/>
    <lineage>
        <taxon>Archaea</taxon>
        <taxon>Methanobacteriati</taxon>
        <taxon>Methanobacteriota</taxon>
        <taxon>Stenosarchaea group</taxon>
        <taxon>Halobacteria</taxon>
        <taxon>Halobacteriales</taxon>
        <taxon>Haloferacaceae</taxon>
        <taxon>Halorubrum</taxon>
    </lineage>
</organism>
<comment type="catalytic activity">
    <reaction evidence="10">
        <text>tungstate(in) + ATP + H2O = tungstate(out) + ADP + phosphate + H(+)</text>
        <dbReference type="Rhea" id="RHEA:35027"/>
        <dbReference type="ChEBI" id="CHEBI:15377"/>
        <dbReference type="ChEBI" id="CHEBI:15378"/>
        <dbReference type="ChEBI" id="CHEBI:30616"/>
        <dbReference type="ChEBI" id="CHEBI:43474"/>
        <dbReference type="ChEBI" id="CHEBI:46502"/>
        <dbReference type="ChEBI" id="CHEBI:456216"/>
        <dbReference type="EC" id="7.3.2.6"/>
    </reaction>
</comment>
<evidence type="ECO:0000256" key="7">
    <source>
        <dbReference type="ARBA" id="ARBA00038781"/>
    </source>
</evidence>
<evidence type="ECO:0000256" key="12">
    <source>
        <dbReference type="SAM" id="MobiDB-lite"/>
    </source>
</evidence>
<dbReference type="Gene3D" id="2.40.50.140">
    <property type="entry name" value="Nucleic acid-binding proteins"/>
    <property type="match status" value="1"/>
</dbReference>
<dbReference type="FunFam" id="3.40.50.300:FF:000425">
    <property type="entry name" value="Probable ABC transporter, ATP-binding subunit"/>
    <property type="match status" value="1"/>
</dbReference>
<name>A0ABD5UP41_9EURY</name>
<dbReference type="InterPro" id="IPR013611">
    <property type="entry name" value="Transp-assoc_OB_typ2"/>
</dbReference>
<evidence type="ECO:0000256" key="4">
    <source>
        <dbReference type="ARBA" id="ARBA00022741"/>
    </source>
</evidence>
<dbReference type="PROSITE" id="PS50893">
    <property type="entry name" value="ABC_TRANSPORTER_2"/>
    <property type="match status" value="1"/>
</dbReference>
<gene>
    <name evidence="14" type="ORF">ACFQEY_06310</name>
</gene>
<dbReference type="RefSeq" id="WP_379765990.1">
    <property type="nucleotide sequence ID" value="NZ_JBHSXI010000006.1"/>
</dbReference>
<protein>
    <recommendedName>
        <fullName evidence="9">Molybdate/tungstate import ATP-binding protein WtpC</fullName>
        <ecNumber evidence="8">7.3.2.6</ecNumber>
    </recommendedName>
</protein>
<evidence type="ECO:0000256" key="1">
    <source>
        <dbReference type="ARBA" id="ARBA00004202"/>
    </source>
</evidence>
<dbReference type="Gene3D" id="2.40.50.100">
    <property type="match status" value="1"/>
</dbReference>
<evidence type="ECO:0000256" key="8">
    <source>
        <dbReference type="ARBA" id="ARBA00039025"/>
    </source>
</evidence>
<keyword evidence="3" id="KW-0500">Molybdenum</keyword>
<accession>A0ABD5UP41</accession>
<keyword evidence="2" id="KW-0813">Transport</keyword>
<comment type="subunit">
    <text evidence="7">The complex is composed of two ATP-binding proteins (WtpC), two transmembrane proteins (WtpB) and a solute-binding protein (WtpA).</text>
</comment>
<feature type="region of interest" description="Disordered" evidence="12">
    <location>
        <begin position="266"/>
        <end position="296"/>
    </location>
</feature>
<evidence type="ECO:0000256" key="9">
    <source>
        <dbReference type="ARBA" id="ARBA00041133"/>
    </source>
</evidence>
<evidence type="ECO:0000256" key="3">
    <source>
        <dbReference type="ARBA" id="ARBA00022505"/>
    </source>
</evidence>
<evidence type="ECO:0000256" key="5">
    <source>
        <dbReference type="ARBA" id="ARBA00022840"/>
    </source>
</evidence>
<evidence type="ECO:0000313" key="14">
    <source>
        <dbReference type="EMBL" id="MFC6888641.1"/>
    </source>
</evidence>
<evidence type="ECO:0000256" key="6">
    <source>
        <dbReference type="ARBA" id="ARBA00038307"/>
    </source>
</evidence>
<dbReference type="InterPro" id="IPR050093">
    <property type="entry name" value="ABC_SmlMolc_Importer"/>
</dbReference>
<dbReference type="SMART" id="SM00382">
    <property type="entry name" value="AAA"/>
    <property type="match status" value="1"/>
</dbReference>
<dbReference type="InterPro" id="IPR012340">
    <property type="entry name" value="NA-bd_OB-fold"/>
</dbReference>
<dbReference type="PANTHER" id="PTHR42781:SF4">
    <property type="entry name" value="SPERMIDINE_PUTRESCINE IMPORT ATP-BINDING PROTEIN POTA"/>
    <property type="match status" value="1"/>
</dbReference>
<proteinExistence type="inferred from homology"/>
<dbReference type="EMBL" id="JBHSXI010000006">
    <property type="protein sequence ID" value="MFC6888641.1"/>
    <property type="molecule type" value="Genomic_DNA"/>
</dbReference>
<dbReference type="Pfam" id="PF08402">
    <property type="entry name" value="TOBE_2"/>
    <property type="match status" value="1"/>
</dbReference>
<evidence type="ECO:0000256" key="2">
    <source>
        <dbReference type="ARBA" id="ARBA00022448"/>
    </source>
</evidence>
<sequence>MGSERAGNSTDGPPAAVEADDTPAVELDGVTKRYGDAVAVDDVTLGVREGEFFTLVGPSGCGKTTTLRLIAGFEEPTAGTVRFGGESVAGVPPEDRDVGVVFQNYALFPHMSVGENVAYGLNFADPPGGVTRDERVAELLDLVDLPDAADRDPESLSGGQQQRVAMARALAPGPDVLLLDEPMSALDARLRERLRVQVRRIQSELGITTVYVTHDQEEALAISDRVAVMSDGAPEQVAPPRTVYREPATRFVAEFVGDNNVFAGRVADVEEGDRDGGGEGGDGGDRDGGDPRTVGVDVDGETLRVAVATDRDTPAVGDGLTFCVRPEYLRIGGGESRVRATVESAEFLGETTRVTLAWGGRDLLVRTRDPLSGEVVVGFEPEDAHVIDVDRA</sequence>
<evidence type="ECO:0000256" key="10">
    <source>
        <dbReference type="ARBA" id="ARBA00047936"/>
    </source>
</evidence>
<reference evidence="14 15" key="1">
    <citation type="journal article" date="2019" name="Int. J. Syst. Evol. Microbiol.">
        <title>The Global Catalogue of Microorganisms (GCM) 10K type strain sequencing project: providing services to taxonomists for standard genome sequencing and annotation.</title>
        <authorList>
            <consortium name="The Broad Institute Genomics Platform"/>
            <consortium name="The Broad Institute Genome Sequencing Center for Infectious Disease"/>
            <person name="Wu L."/>
            <person name="Ma J."/>
        </authorList>
    </citation>
    <scope>NUCLEOTIDE SEQUENCE [LARGE SCALE GENOMIC DNA]</scope>
    <source>
        <strain evidence="14 15">Y73</strain>
    </source>
</reference>
<keyword evidence="4" id="KW-0547">Nucleotide-binding</keyword>
<dbReference type="AlphaFoldDB" id="A0ABD5UP41"/>
<comment type="subcellular location">
    <subcellularLocation>
        <location evidence="1">Cell membrane</location>
        <topology evidence="1">Peripheral membrane protein</topology>
    </subcellularLocation>
</comment>
<dbReference type="InterPro" id="IPR027417">
    <property type="entry name" value="P-loop_NTPase"/>
</dbReference>
<dbReference type="InterPro" id="IPR003593">
    <property type="entry name" value="AAA+_ATPase"/>
</dbReference>
<dbReference type="PROSITE" id="PS00211">
    <property type="entry name" value="ABC_TRANSPORTER_1"/>
    <property type="match status" value="1"/>
</dbReference>
<dbReference type="Proteomes" id="UP001596333">
    <property type="component" value="Unassembled WGS sequence"/>
</dbReference>
<comment type="function">
    <text evidence="11">Part of the ABC transporter complex WtpABC involved in molybdate/tungstate import. Responsible for energy coupling to the transport system.</text>
</comment>
<feature type="compositionally biased region" description="Polar residues" evidence="12">
    <location>
        <begin position="1"/>
        <end position="11"/>
    </location>
</feature>
<dbReference type="GO" id="GO:1901238">
    <property type="term" value="F:ABC-type tungstate transporter activity"/>
    <property type="evidence" value="ECO:0007669"/>
    <property type="project" value="UniProtKB-EC"/>
</dbReference>
<dbReference type="Gene3D" id="3.40.50.300">
    <property type="entry name" value="P-loop containing nucleotide triphosphate hydrolases"/>
    <property type="match status" value="1"/>
</dbReference>
<dbReference type="SUPFAM" id="SSF52540">
    <property type="entry name" value="P-loop containing nucleoside triphosphate hydrolases"/>
    <property type="match status" value="1"/>
</dbReference>
<evidence type="ECO:0000313" key="15">
    <source>
        <dbReference type="Proteomes" id="UP001596333"/>
    </source>
</evidence>